<gene>
    <name evidence="3" type="ORF">I595_178</name>
</gene>
<feature type="transmembrane region" description="Helical" evidence="1">
    <location>
        <begin position="6"/>
        <end position="24"/>
    </location>
</feature>
<proteinExistence type="predicted"/>
<dbReference type="NCBIfam" id="TIGR02226">
    <property type="entry name" value="two_anch"/>
    <property type="match status" value="1"/>
</dbReference>
<dbReference type="RefSeq" id="WP_054557491.1">
    <property type="nucleotide sequence ID" value="NZ_LDJX01000001.1"/>
</dbReference>
<dbReference type="InterPro" id="IPR011933">
    <property type="entry name" value="Double_TM_dom"/>
</dbReference>
<dbReference type="STRING" id="1300341.I595_178"/>
<keyword evidence="1" id="KW-0812">Transmembrane</keyword>
<dbReference type="PANTHER" id="PTHR37464:SF1">
    <property type="entry name" value="BLL2463 PROTEIN"/>
    <property type="match status" value="1"/>
</dbReference>
<keyword evidence="4" id="KW-1185">Reference proteome</keyword>
<dbReference type="PANTHER" id="PTHR37464">
    <property type="entry name" value="BLL2463 PROTEIN"/>
    <property type="match status" value="1"/>
</dbReference>
<evidence type="ECO:0000313" key="3">
    <source>
        <dbReference type="EMBL" id="KPM33275.1"/>
    </source>
</evidence>
<keyword evidence="1" id="KW-0472">Membrane</keyword>
<protein>
    <recommendedName>
        <fullName evidence="2">Aerotolerance regulator N-terminal domain-containing protein</fullName>
    </recommendedName>
</protein>
<dbReference type="PATRIC" id="fig|1300341.3.peg.177"/>
<dbReference type="Proteomes" id="UP000050280">
    <property type="component" value="Unassembled WGS sequence"/>
</dbReference>
<name>A0A0P7AI32_9FLAO</name>
<evidence type="ECO:0000313" key="4">
    <source>
        <dbReference type="Proteomes" id="UP000050280"/>
    </source>
</evidence>
<sequence length="642" mass="72730">MQLKHPELLWALLLLLIPIIIHLFQLRKFKRTPFTNVAMLQRVESKSRKSKRLKKWLLLFARLGLLGCIILAFAQPFFANKTALTKKETVIYVDDSFSMQAKAAGSKLLETAVQELVTTLPDDRKYHFITNTKTIRNATVKEVKNRLLGWETQQRQISLQEILIKAQALFTKDKSVQKEVIVISDFQKEAFEASLDSLQDVQLHLVQISPDKQENISIDSLYLGEKVNQQLELVVKISGLSQEGQLNLPIALYNNNTLIAKTAVEPLSGSLGEALLSIPVDQPIKGKLTIDDNSLTFDNQLFFNIEKRPLIKVLAIDDGTSDYLKRLFDNEEFEFTTTPLARLNYGSISQQNLIVLNEIERLPNSLVDVLVAHQKNGGVLAVVPPTQIDQPSYDTLLIATLNSRIQQEVEIPQNVTGISFGHPLYQNVFEERVTNFDYPQVSLSYTLSGNAPKVLKFANDNGFLVNKGNTYFFTGSLNLDNSNFTASPLIVPTFYNMAQSSLKQGDLYHTIGTNSSIDIAKTLDRDDIITLVSTSYKFVPLQQNLNTKTRLSFFENPETAGIYAAVHEKDTIRHIAFNHQRKESLLEYQSLENLNATTKNNSITALFDNLSRNNEITNYWKWFVIFALAFLVFELLIQKFIS</sequence>
<comment type="caution">
    <text evidence="3">The sequence shown here is derived from an EMBL/GenBank/DDBJ whole genome shotgun (WGS) entry which is preliminary data.</text>
</comment>
<dbReference type="InterPro" id="IPR024163">
    <property type="entry name" value="Aerotolerance_reg_N"/>
</dbReference>
<reference evidence="3 4" key="1">
    <citation type="submission" date="2015-09" db="EMBL/GenBank/DDBJ databases">
        <title>Genome sequence of the marine flavobacterium Croceitalea dokdonensis DOKDO 023 that contains proton- and sodium-pumping rhodopsins.</title>
        <authorList>
            <person name="Kwon S.-K."/>
            <person name="Lee H.K."/>
            <person name="Kwak M.-J."/>
            <person name="Kim J.F."/>
        </authorList>
    </citation>
    <scope>NUCLEOTIDE SEQUENCE [LARGE SCALE GENOMIC DNA]</scope>
    <source>
        <strain evidence="3 4">DOKDO 023</strain>
    </source>
</reference>
<dbReference type="Pfam" id="PF07584">
    <property type="entry name" value="BatA"/>
    <property type="match status" value="1"/>
</dbReference>
<feature type="transmembrane region" description="Helical" evidence="1">
    <location>
        <begin position="56"/>
        <end position="78"/>
    </location>
</feature>
<accession>A0A0P7AI32</accession>
<evidence type="ECO:0000256" key="1">
    <source>
        <dbReference type="SAM" id="Phobius"/>
    </source>
</evidence>
<dbReference type="EMBL" id="LDJX01000001">
    <property type="protein sequence ID" value="KPM33275.1"/>
    <property type="molecule type" value="Genomic_DNA"/>
</dbReference>
<feature type="transmembrane region" description="Helical" evidence="1">
    <location>
        <begin position="619"/>
        <end position="637"/>
    </location>
</feature>
<feature type="domain" description="Aerotolerance regulator N-terminal" evidence="2">
    <location>
        <begin position="1"/>
        <end position="76"/>
    </location>
</feature>
<organism evidence="3 4">
    <name type="scientific">Croceitalea dokdonensis DOKDO 023</name>
    <dbReference type="NCBI Taxonomy" id="1300341"/>
    <lineage>
        <taxon>Bacteria</taxon>
        <taxon>Pseudomonadati</taxon>
        <taxon>Bacteroidota</taxon>
        <taxon>Flavobacteriia</taxon>
        <taxon>Flavobacteriales</taxon>
        <taxon>Flavobacteriaceae</taxon>
        <taxon>Croceitalea</taxon>
    </lineage>
</organism>
<keyword evidence="1" id="KW-1133">Transmembrane helix</keyword>
<evidence type="ECO:0000259" key="2">
    <source>
        <dbReference type="Pfam" id="PF07584"/>
    </source>
</evidence>
<dbReference type="AlphaFoldDB" id="A0A0P7AI32"/>
<dbReference type="OrthoDB" id="9810200at2"/>